<protein>
    <recommendedName>
        <fullName evidence="1">AbiEi antitoxin N-terminal domain-containing protein</fullName>
    </recommendedName>
</protein>
<organism evidence="2 3">
    <name type="scientific">Nostocoides australiense Ben110</name>
    <dbReference type="NCBI Taxonomy" id="1193182"/>
    <lineage>
        <taxon>Bacteria</taxon>
        <taxon>Bacillati</taxon>
        <taxon>Actinomycetota</taxon>
        <taxon>Actinomycetes</taxon>
        <taxon>Micrococcales</taxon>
        <taxon>Intrasporangiaceae</taxon>
        <taxon>Nostocoides</taxon>
    </lineage>
</organism>
<gene>
    <name evidence="2" type="ORF">BN11_1750004</name>
</gene>
<dbReference type="STRING" id="1193182.BN11_1750004"/>
<dbReference type="OrthoDB" id="3192636at2"/>
<comment type="caution">
    <text evidence="2">The sequence shown here is derived from an EMBL/GenBank/DDBJ whole genome shotgun (WGS) entry which is preliminary data.</text>
</comment>
<feature type="domain" description="AbiEi antitoxin N-terminal" evidence="1">
    <location>
        <begin position="10"/>
        <end position="58"/>
    </location>
</feature>
<accession>W6JTC7</accession>
<dbReference type="Pfam" id="PF13338">
    <property type="entry name" value="AbiEi_4"/>
    <property type="match status" value="1"/>
</dbReference>
<name>W6JTC7_9MICO</name>
<dbReference type="AlphaFoldDB" id="W6JTC7"/>
<evidence type="ECO:0000313" key="3">
    <source>
        <dbReference type="Proteomes" id="UP000035763"/>
    </source>
</evidence>
<dbReference type="InterPro" id="IPR025159">
    <property type="entry name" value="AbiEi_N"/>
</dbReference>
<reference evidence="2 3" key="1">
    <citation type="journal article" date="2013" name="ISME J.">
        <title>A metabolic model for members of the genus Tetrasphaera involved in enhanced biological phosphorus removal.</title>
        <authorList>
            <person name="Kristiansen R."/>
            <person name="Nguyen H.T.T."/>
            <person name="Saunders A.M."/>
            <person name="Nielsen J.L."/>
            <person name="Wimmer R."/>
            <person name="Le V.Q."/>
            <person name="McIlroy S.J."/>
            <person name="Petrovski S."/>
            <person name="Seviour R.J."/>
            <person name="Calteau A."/>
            <person name="Nielsen K.L."/>
            <person name="Nielsen P.H."/>
        </authorList>
    </citation>
    <scope>NUCLEOTIDE SEQUENCE [LARGE SCALE GENOMIC DNA]</scope>
    <source>
        <strain evidence="2 3">Ben110</strain>
    </source>
</reference>
<dbReference type="Proteomes" id="UP000035763">
    <property type="component" value="Unassembled WGS sequence"/>
</dbReference>
<evidence type="ECO:0000313" key="2">
    <source>
        <dbReference type="EMBL" id="CCH72543.1"/>
    </source>
</evidence>
<evidence type="ECO:0000259" key="1">
    <source>
        <dbReference type="Pfam" id="PF13338"/>
    </source>
</evidence>
<proteinExistence type="predicted"/>
<dbReference type="EMBL" id="CAJA01000085">
    <property type="protein sequence ID" value="CCH72543.1"/>
    <property type="molecule type" value="Genomic_DNA"/>
</dbReference>
<keyword evidence="3" id="KW-1185">Reference proteome</keyword>
<sequence length="136" mass="15070">MPGVRQDLRRRLQELAFTQAGYFSASQARAVGYSYQAQKYHVDHGNWLRIDRGLFRLPGWPSDHDDSYARWTVWSHGRAVISHESALSLHDLSDVSPARVDLTVPSDFGAVADGVCLHHAALSTDGCRGPRLLAGD</sequence>
<dbReference type="RefSeq" id="WP_157044108.1">
    <property type="nucleotide sequence ID" value="NZ_HG764815.1"/>
</dbReference>